<dbReference type="AlphaFoldDB" id="A0A328WMW4"/>
<dbReference type="Proteomes" id="UP000249518">
    <property type="component" value="Unassembled WGS sequence"/>
</dbReference>
<feature type="chain" id="PRO_5016260828" evidence="2">
    <location>
        <begin position="21"/>
        <end position="360"/>
    </location>
</feature>
<keyword evidence="1" id="KW-0175">Coiled coil</keyword>
<evidence type="ECO:0000313" key="4">
    <source>
        <dbReference type="EMBL" id="RAR47650.1"/>
    </source>
</evidence>
<dbReference type="PROSITE" id="PS51257">
    <property type="entry name" value="PROKAR_LIPOPROTEIN"/>
    <property type="match status" value="1"/>
</dbReference>
<proteinExistence type="predicted"/>
<keyword evidence="2" id="KW-0732">Signal</keyword>
<keyword evidence="5" id="KW-1185">Reference proteome</keyword>
<dbReference type="Gene3D" id="2.40.30.170">
    <property type="match status" value="1"/>
</dbReference>
<evidence type="ECO:0000256" key="1">
    <source>
        <dbReference type="SAM" id="Coils"/>
    </source>
</evidence>
<dbReference type="PANTHER" id="PTHR30469:SF33">
    <property type="entry name" value="SLR1207 PROTEIN"/>
    <property type="match status" value="1"/>
</dbReference>
<dbReference type="RefSeq" id="WP_112086322.1">
    <property type="nucleotide sequence ID" value="NZ_QLSV01000008.1"/>
</dbReference>
<protein>
    <submittedName>
        <fullName evidence="4">Multidrug efflux pump subunit AcrA (Membrane-fusion protein)</fullName>
    </submittedName>
</protein>
<comment type="caution">
    <text evidence="4">The sequence shown here is derived from an EMBL/GenBank/DDBJ whole genome shotgun (WGS) entry which is preliminary data.</text>
</comment>
<name>A0A328WMW4_9FLAO</name>
<dbReference type="GO" id="GO:0015562">
    <property type="term" value="F:efflux transmembrane transporter activity"/>
    <property type="evidence" value="ECO:0007669"/>
    <property type="project" value="TreeGrafter"/>
</dbReference>
<dbReference type="InterPro" id="IPR058792">
    <property type="entry name" value="Beta-barrel_RND_2"/>
</dbReference>
<evidence type="ECO:0000259" key="3">
    <source>
        <dbReference type="Pfam" id="PF25954"/>
    </source>
</evidence>
<dbReference type="Gene3D" id="2.40.50.100">
    <property type="match status" value="1"/>
</dbReference>
<accession>A0A328WMW4</accession>
<feature type="domain" description="CusB-like beta-barrel" evidence="3">
    <location>
        <begin position="233"/>
        <end position="301"/>
    </location>
</feature>
<sequence length="360" mass="40368">MQKLMLFLLFSLFVSSCKQAEHITPQRINMTESIYSSVIIQPDSLYQVYAIISGILEKTFVEEGQLVTKNQALFKVTNTAPELNVQNAKLALDLATDNYSGGVTVLQSIEDEINAALLNYKNDSINFFRQKNLWDQRIGSKIEYDTKKLNYDLSKNNLTTLQSKLNRTKNELYINVKQAKNNYTTTLVATKDYTIKSSITGKVYAINKSLGELINTATPIATLGSANQFVIEMLVDEVDIVKVIIGQQVIISLDAYKGEVFTAKVTKILPKKDERNQTFMVEALFETPPNVLYPGLSGEANIVIGKRDNVLTIPLAYLLDDNQVKTDAGLVTIKTGMRNMEYIEVLSGITEKTLLYKTEE</sequence>
<reference evidence="4 5" key="1">
    <citation type="submission" date="2018-06" db="EMBL/GenBank/DDBJ databases">
        <title>Genomic Encyclopedia of Type Strains, Phase III (KMG-III): the genomes of soil and plant-associated and newly described type strains.</title>
        <authorList>
            <person name="Whitman W."/>
        </authorList>
    </citation>
    <scope>NUCLEOTIDE SEQUENCE [LARGE SCALE GENOMIC DNA]</scope>
    <source>
        <strain evidence="4 5">CGMCC 1.12504</strain>
    </source>
</reference>
<gene>
    <name evidence="4" type="ORF">B0I10_108153</name>
</gene>
<evidence type="ECO:0000256" key="2">
    <source>
        <dbReference type="SAM" id="SignalP"/>
    </source>
</evidence>
<dbReference type="OrthoDB" id="869610at2"/>
<dbReference type="EMBL" id="QLSV01000008">
    <property type="protein sequence ID" value="RAR47650.1"/>
    <property type="molecule type" value="Genomic_DNA"/>
</dbReference>
<evidence type="ECO:0000313" key="5">
    <source>
        <dbReference type="Proteomes" id="UP000249518"/>
    </source>
</evidence>
<dbReference type="SUPFAM" id="SSF111369">
    <property type="entry name" value="HlyD-like secretion proteins"/>
    <property type="match status" value="1"/>
</dbReference>
<feature type="signal peptide" evidence="2">
    <location>
        <begin position="1"/>
        <end position="20"/>
    </location>
</feature>
<dbReference type="Pfam" id="PF25954">
    <property type="entry name" value="Beta-barrel_RND_2"/>
    <property type="match status" value="1"/>
</dbReference>
<dbReference type="GO" id="GO:1990281">
    <property type="term" value="C:efflux pump complex"/>
    <property type="evidence" value="ECO:0007669"/>
    <property type="project" value="TreeGrafter"/>
</dbReference>
<organism evidence="4 5">
    <name type="scientific">Flavobacterium lacus</name>
    <dbReference type="NCBI Taxonomy" id="1353778"/>
    <lineage>
        <taxon>Bacteria</taxon>
        <taxon>Pseudomonadati</taxon>
        <taxon>Bacteroidota</taxon>
        <taxon>Flavobacteriia</taxon>
        <taxon>Flavobacteriales</taxon>
        <taxon>Flavobacteriaceae</taxon>
        <taxon>Flavobacterium</taxon>
    </lineage>
</organism>
<feature type="coiled-coil region" evidence="1">
    <location>
        <begin position="151"/>
        <end position="182"/>
    </location>
</feature>
<dbReference type="PANTHER" id="PTHR30469">
    <property type="entry name" value="MULTIDRUG RESISTANCE PROTEIN MDTA"/>
    <property type="match status" value="1"/>
</dbReference>